<feature type="transmembrane region" description="Helical" evidence="1">
    <location>
        <begin position="7"/>
        <end position="29"/>
    </location>
</feature>
<comment type="caution">
    <text evidence="2">The sequence shown here is derived from an EMBL/GenBank/DDBJ whole genome shotgun (WGS) entry which is preliminary data.</text>
</comment>
<dbReference type="Proteomes" id="UP000321523">
    <property type="component" value="Unassembled WGS sequence"/>
</dbReference>
<dbReference type="RefSeq" id="WP_044437547.1">
    <property type="nucleotide sequence ID" value="NZ_BJYZ01000113.1"/>
</dbReference>
<proteinExistence type="predicted"/>
<accession>A0A512E574</accession>
<gene>
    <name evidence="2" type="ORF">SAE02_77880</name>
</gene>
<dbReference type="AlphaFoldDB" id="A0A512E574"/>
<reference evidence="2 3" key="1">
    <citation type="submission" date="2019-07" db="EMBL/GenBank/DDBJ databases">
        <title>Whole genome shotgun sequence of Skermanella aerolata NBRC 106429.</title>
        <authorList>
            <person name="Hosoyama A."/>
            <person name="Uohara A."/>
            <person name="Ohji S."/>
            <person name="Ichikawa N."/>
        </authorList>
    </citation>
    <scope>NUCLEOTIDE SEQUENCE [LARGE SCALE GENOMIC DNA]</scope>
    <source>
        <strain evidence="2 3">NBRC 106429</strain>
    </source>
</reference>
<keyword evidence="3" id="KW-1185">Reference proteome</keyword>
<keyword evidence="1" id="KW-0812">Transmembrane</keyword>
<evidence type="ECO:0000256" key="1">
    <source>
        <dbReference type="SAM" id="Phobius"/>
    </source>
</evidence>
<keyword evidence="1" id="KW-1133">Transmembrane helix</keyword>
<evidence type="ECO:0000313" key="3">
    <source>
        <dbReference type="Proteomes" id="UP000321523"/>
    </source>
</evidence>
<feature type="transmembrane region" description="Helical" evidence="1">
    <location>
        <begin position="41"/>
        <end position="62"/>
    </location>
</feature>
<keyword evidence="1" id="KW-0472">Membrane</keyword>
<organism evidence="2 3">
    <name type="scientific">Skermanella aerolata</name>
    <dbReference type="NCBI Taxonomy" id="393310"/>
    <lineage>
        <taxon>Bacteria</taxon>
        <taxon>Pseudomonadati</taxon>
        <taxon>Pseudomonadota</taxon>
        <taxon>Alphaproteobacteria</taxon>
        <taxon>Rhodospirillales</taxon>
        <taxon>Azospirillaceae</taxon>
        <taxon>Skermanella</taxon>
    </lineage>
</organism>
<dbReference type="EMBL" id="BJYZ01000113">
    <property type="protein sequence ID" value="GEO43640.1"/>
    <property type="molecule type" value="Genomic_DNA"/>
</dbReference>
<protein>
    <submittedName>
        <fullName evidence="2">Uncharacterized protein</fullName>
    </submittedName>
</protein>
<evidence type="ECO:0000313" key="2">
    <source>
        <dbReference type="EMBL" id="GEO43640.1"/>
    </source>
</evidence>
<name>A0A512E574_9PROT</name>
<sequence length="69" mass="7385">MALIRRLAALTALLFSLVVSLGWIVMLVSTGVDVLRGRQPSLGWTMLGGLVLIGVLIAGWSADRIRRGP</sequence>